<protein>
    <submittedName>
        <fullName evidence="2">Uncharacterized protein</fullName>
    </submittedName>
</protein>
<feature type="compositionally biased region" description="Low complexity" evidence="1">
    <location>
        <begin position="210"/>
        <end position="224"/>
    </location>
</feature>
<evidence type="ECO:0000313" key="3">
    <source>
        <dbReference type="Proteomes" id="UP000095192"/>
    </source>
</evidence>
<feature type="region of interest" description="Disordered" evidence="1">
    <location>
        <begin position="298"/>
        <end position="349"/>
    </location>
</feature>
<feature type="region of interest" description="Disordered" evidence="1">
    <location>
        <begin position="78"/>
        <end position="106"/>
    </location>
</feature>
<dbReference type="InParanoid" id="A0A1D3D620"/>
<proteinExistence type="predicted"/>
<dbReference type="VEuPathDB" id="ToxoDB:cyc_04738"/>
<reference evidence="2 3" key="1">
    <citation type="journal article" date="2016" name="BMC Genomics">
        <title>Comparative genomics reveals Cyclospora cayetanensis possesses coccidia-like metabolism and invasion components but unique surface antigens.</title>
        <authorList>
            <person name="Liu S."/>
            <person name="Wang L."/>
            <person name="Zheng H."/>
            <person name="Xu Z."/>
            <person name="Roellig D.M."/>
            <person name="Li N."/>
            <person name="Frace M.A."/>
            <person name="Tang K."/>
            <person name="Arrowood M.J."/>
            <person name="Moss D.M."/>
            <person name="Zhang L."/>
            <person name="Feng Y."/>
            <person name="Xiao L."/>
        </authorList>
    </citation>
    <scope>NUCLEOTIDE SEQUENCE [LARGE SCALE GENOMIC DNA]</scope>
    <source>
        <strain evidence="2 3">CHN_HEN01</strain>
    </source>
</reference>
<feature type="compositionally biased region" description="Low complexity" evidence="1">
    <location>
        <begin position="237"/>
        <end position="250"/>
    </location>
</feature>
<dbReference type="AlphaFoldDB" id="A0A1D3D620"/>
<organism evidence="2 3">
    <name type="scientific">Cyclospora cayetanensis</name>
    <dbReference type="NCBI Taxonomy" id="88456"/>
    <lineage>
        <taxon>Eukaryota</taxon>
        <taxon>Sar</taxon>
        <taxon>Alveolata</taxon>
        <taxon>Apicomplexa</taxon>
        <taxon>Conoidasida</taxon>
        <taxon>Coccidia</taxon>
        <taxon>Eucoccidiorida</taxon>
        <taxon>Eimeriorina</taxon>
        <taxon>Eimeriidae</taxon>
        <taxon>Cyclospora</taxon>
    </lineage>
</organism>
<dbReference type="EMBL" id="JROU02000581">
    <property type="protein sequence ID" value="OEH78904.1"/>
    <property type="molecule type" value="Genomic_DNA"/>
</dbReference>
<name>A0A1D3D620_9EIME</name>
<dbReference type="Proteomes" id="UP000095192">
    <property type="component" value="Unassembled WGS sequence"/>
</dbReference>
<accession>A0A1D3D620</accession>
<comment type="caution">
    <text evidence="2">The sequence shown here is derived from an EMBL/GenBank/DDBJ whole genome shotgun (WGS) entry which is preliminary data.</text>
</comment>
<evidence type="ECO:0000256" key="1">
    <source>
        <dbReference type="SAM" id="MobiDB-lite"/>
    </source>
</evidence>
<gene>
    <name evidence="2" type="ORF">cyc_04738</name>
</gene>
<dbReference type="VEuPathDB" id="ToxoDB:LOC34621225"/>
<feature type="region of interest" description="Disordered" evidence="1">
    <location>
        <begin position="197"/>
        <end position="251"/>
    </location>
</feature>
<feature type="region of interest" description="Disordered" evidence="1">
    <location>
        <begin position="375"/>
        <end position="394"/>
    </location>
</feature>
<feature type="compositionally biased region" description="Polar residues" evidence="1">
    <location>
        <begin position="324"/>
        <end position="342"/>
    </location>
</feature>
<evidence type="ECO:0000313" key="2">
    <source>
        <dbReference type="EMBL" id="OEH78904.1"/>
    </source>
</evidence>
<sequence length="461" mass="48145">MCAAASPAAPVEAASATALGSAATESAELTRRFALFGAAVASAQRGLQGLFSPEGAPQPSRGAPDVVSLAGRLATPSPTANAGVGVTRLPLLPQPSGPKEEAPKECKIERTPGEPLESLAAWYRRRYGAGGGLALPVASGGKKRDYGSVFRALKRFEILCAERRQRSREAIAEDRRYVLSDVLRSFSPFQVVLVAPKSTKGASSPRRRGPSSSGGPTAGGAPPRDAQGAPPVKESEGSGTAAGTEASSAEDAARGLLRAAPTAGLVGGAKTESAEATAVEAEGRAAPDAAPLVAVPPPAAAAAGEAESTNASETGVAQEEELAQSRQQPAADTAATPSTGNTFRRKRQRRERMEPYVALEEVVRALLPYHSFYIPDPQALSPEPEGQEEKASRQRRVRALAVRARRLFLRISDPLSAAAESQGATDSNLWGNTCIFACLLRLMRERAKETRGREGGECEHE</sequence>
<keyword evidence="3" id="KW-1185">Reference proteome</keyword>